<evidence type="ECO:0000256" key="2">
    <source>
        <dbReference type="ARBA" id="ARBA00022617"/>
    </source>
</evidence>
<keyword evidence="4" id="KW-0249">Electron transport</keyword>
<dbReference type="GO" id="GO:0020037">
    <property type="term" value="F:heme binding"/>
    <property type="evidence" value="ECO:0007669"/>
    <property type="project" value="InterPro"/>
</dbReference>
<organism evidence="9 10">
    <name type="scientific">Dechloromonas denitrificans</name>
    <dbReference type="NCBI Taxonomy" id="281362"/>
    <lineage>
        <taxon>Bacteria</taxon>
        <taxon>Pseudomonadati</taxon>
        <taxon>Pseudomonadota</taxon>
        <taxon>Betaproteobacteria</taxon>
        <taxon>Rhodocyclales</taxon>
        <taxon>Azonexaceae</taxon>
        <taxon>Dechloromonas</taxon>
    </lineage>
</organism>
<dbReference type="GO" id="GO:0009055">
    <property type="term" value="F:electron transfer activity"/>
    <property type="evidence" value="ECO:0007669"/>
    <property type="project" value="InterPro"/>
</dbReference>
<evidence type="ECO:0000313" key="9">
    <source>
        <dbReference type="EMBL" id="KXB30083.1"/>
    </source>
</evidence>
<dbReference type="RefSeq" id="WP_066883360.1">
    <property type="nucleotide sequence ID" value="NZ_LODL01000021.1"/>
</dbReference>
<feature type="chain" id="PRO_5007459391" evidence="8">
    <location>
        <begin position="18"/>
        <end position="148"/>
    </location>
</feature>
<dbReference type="GO" id="GO:0022900">
    <property type="term" value="P:electron transport chain"/>
    <property type="evidence" value="ECO:0007669"/>
    <property type="project" value="InterPro"/>
</dbReference>
<evidence type="ECO:0000256" key="5">
    <source>
        <dbReference type="ARBA" id="ARBA00023004"/>
    </source>
</evidence>
<dbReference type="InterPro" id="IPR012127">
    <property type="entry name" value="Cyt_c_prime"/>
</dbReference>
<dbReference type="STRING" id="281362.AT959_11945"/>
<accession>A0A133XGN1</accession>
<evidence type="ECO:0000256" key="6">
    <source>
        <dbReference type="PIRSR" id="PIRSR000027-1"/>
    </source>
</evidence>
<evidence type="ECO:0000313" key="10">
    <source>
        <dbReference type="Proteomes" id="UP000070186"/>
    </source>
</evidence>
<keyword evidence="10" id="KW-1185">Reference proteome</keyword>
<keyword evidence="1" id="KW-0813">Transport</keyword>
<feature type="signal peptide" evidence="8">
    <location>
        <begin position="1"/>
        <end position="17"/>
    </location>
</feature>
<keyword evidence="2 7" id="KW-0349">Heme</keyword>
<evidence type="ECO:0000256" key="4">
    <source>
        <dbReference type="ARBA" id="ARBA00022982"/>
    </source>
</evidence>
<sequence>MRRLPLLIAALLPLALAGCGEPEDTRPGQPVKHRRAAFATILKAFEPMGKQLRDDRYEADKFLTHAKALAAAKDGPWQYFGADTNYPPTHATARVWSEPERFEADRQAFFKATDKLLQAAERRDEKEVKAAYEAVHDSCRTCHKAFKE</sequence>
<dbReference type="GO" id="GO:0005506">
    <property type="term" value="F:iron ion binding"/>
    <property type="evidence" value="ECO:0007669"/>
    <property type="project" value="InterPro"/>
</dbReference>
<keyword evidence="3 6" id="KW-0479">Metal-binding</keyword>
<keyword evidence="5 6" id="KW-0408">Iron</keyword>
<dbReference type="Proteomes" id="UP000070186">
    <property type="component" value="Unassembled WGS sequence"/>
</dbReference>
<evidence type="ECO:0000256" key="8">
    <source>
        <dbReference type="SAM" id="SignalP"/>
    </source>
</evidence>
<evidence type="ECO:0000256" key="1">
    <source>
        <dbReference type="ARBA" id="ARBA00022448"/>
    </source>
</evidence>
<evidence type="ECO:0000256" key="3">
    <source>
        <dbReference type="ARBA" id="ARBA00022723"/>
    </source>
</evidence>
<feature type="binding site" description="covalent" evidence="7">
    <location>
        <position position="139"/>
    </location>
    <ligand>
        <name>heme c</name>
        <dbReference type="ChEBI" id="CHEBI:61717"/>
    </ligand>
</feature>
<feature type="binding site" description="axial binding residue" evidence="6">
    <location>
        <position position="143"/>
    </location>
    <ligand>
        <name>heme c</name>
        <dbReference type="ChEBI" id="CHEBI:61717"/>
    </ligand>
    <ligandPart>
        <name>Fe</name>
        <dbReference type="ChEBI" id="CHEBI:18248"/>
    </ligandPart>
</feature>
<dbReference type="EMBL" id="LODL01000021">
    <property type="protein sequence ID" value="KXB30083.1"/>
    <property type="molecule type" value="Genomic_DNA"/>
</dbReference>
<dbReference type="Pfam" id="PF01322">
    <property type="entry name" value="Cytochrom_C_2"/>
    <property type="match status" value="1"/>
</dbReference>
<dbReference type="Gene3D" id="1.20.120.10">
    <property type="entry name" value="Cytochrome c/b562"/>
    <property type="match status" value="1"/>
</dbReference>
<reference evidence="9 10" key="1">
    <citation type="submission" date="2015-12" db="EMBL/GenBank/DDBJ databases">
        <title>Nitrous oxide reduction kinetics distinguish bacteria harboring typical versus atypical NosZ.</title>
        <authorList>
            <person name="Yoon S."/>
            <person name="Nissen S."/>
            <person name="Park D."/>
            <person name="Sanford R.A."/>
            <person name="Loeffler F.E."/>
        </authorList>
    </citation>
    <scope>NUCLEOTIDE SEQUENCE [LARGE SCALE GENOMIC DNA]</scope>
    <source>
        <strain evidence="9 10">ATCC BAA-841</strain>
    </source>
</reference>
<dbReference type="PIRSF" id="PIRSF000027">
    <property type="entry name" value="Cytc_c_prime"/>
    <property type="match status" value="1"/>
</dbReference>
<dbReference type="AlphaFoldDB" id="A0A133XGN1"/>
<comment type="PTM">
    <text evidence="7">Binds 1 heme group per subunit.</text>
</comment>
<protein>
    <submittedName>
        <fullName evidence="9">Cytochrome C</fullName>
    </submittedName>
</protein>
<name>A0A133XGN1_9RHOO</name>
<feature type="binding site" description="covalent" evidence="7">
    <location>
        <position position="142"/>
    </location>
    <ligand>
        <name>heme c</name>
        <dbReference type="ChEBI" id="CHEBI:61717"/>
    </ligand>
</feature>
<proteinExistence type="predicted"/>
<dbReference type="GO" id="GO:0042597">
    <property type="term" value="C:periplasmic space"/>
    <property type="evidence" value="ECO:0007669"/>
    <property type="project" value="InterPro"/>
</dbReference>
<comment type="caution">
    <text evidence="9">The sequence shown here is derived from an EMBL/GenBank/DDBJ whole genome shotgun (WGS) entry which is preliminary data.</text>
</comment>
<dbReference type="PROSITE" id="PS51009">
    <property type="entry name" value="CYTCII"/>
    <property type="match status" value="1"/>
</dbReference>
<evidence type="ECO:0000256" key="7">
    <source>
        <dbReference type="PIRSR" id="PIRSR000027-2"/>
    </source>
</evidence>
<dbReference type="SUPFAM" id="SSF47175">
    <property type="entry name" value="Cytochromes"/>
    <property type="match status" value="1"/>
</dbReference>
<dbReference type="InterPro" id="IPR002321">
    <property type="entry name" value="Cyt_c_II"/>
</dbReference>
<gene>
    <name evidence="9" type="ORF">AT959_11945</name>
</gene>
<keyword evidence="8" id="KW-0732">Signal</keyword>
<dbReference type="PROSITE" id="PS51257">
    <property type="entry name" value="PROKAR_LIPOPROTEIN"/>
    <property type="match status" value="1"/>
</dbReference>
<dbReference type="InterPro" id="IPR010980">
    <property type="entry name" value="Cyt_c/b562"/>
</dbReference>